<evidence type="ECO:0000313" key="2">
    <source>
        <dbReference type="EMBL" id="MDA6071097.1"/>
    </source>
</evidence>
<protein>
    <submittedName>
        <fullName evidence="2">DUF2075 domain-containing protein</fullName>
    </submittedName>
</protein>
<reference evidence="2 3" key="1">
    <citation type="journal article" date="2023" name="Chemosphere">
        <title>Whole genome analysis of Flavobacterium aziz-sancarii sp. nov., isolated from Ardley Island (Antarctica), revealed a rich resistome and bioremediation potential.</title>
        <authorList>
            <person name="Otur C."/>
            <person name="Okay S."/>
            <person name="Kurt-Kizildogan A."/>
        </authorList>
    </citation>
    <scope>NUCLEOTIDE SEQUENCE [LARGE SCALE GENOMIC DNA]</scope>
    <source>
        <strain evidence="2 3">AC</strain>
    </source>
</reference>
<dbReference type="EMBL" id="JAMZNK010000028">
    <property type="protein sequence ID" value="MDA6071097.1"/>
    <property type="molecule type" value="Genomic_DNA"/>
</dbReference>
<comment type="caution">
    <text evidence="2">The sequence shown here is derived from an EMBL/GenBank/DDBJ whole genome shotgun (WGS) entry which is preliminary data.</text>
</comment>
<feature type="domain" description="Schlafen group 3-like DNA/RNA helicase" evidence="1">
    <location>
        <begin position="14"/>
        <end position="139"/>
    </location>
</feature>
<organism evidence="2 3">
    <name type="scientific">Flavobacterium azizsancarii</name>
    <dbReference type="NCBI Taxonomy" id="2961580"/>
    <lineage>
        <taxon>Bacteria</taxon>
        <taxon>Pseudomonadati</taxon>
        <taxon>Bacteroidota</taxon>
        <taxon>Flavobacteriia</taxon>
        <taxon>Flavobacteriales</taxon>
        <taxon>Flavobacteriaceae</taxon>
        <taxon>Flavobacterium</taxon>
    </lineage>
</organism>
<dbReference type="Proteomes" id="UP001212170">
    <property type="component" value="Unassembled WGS sequence"/>
</dbReference>
<evidence type="ECO:0000313" key="3">
    <source>
        <dbReference type="Proteomes" id="UP001212170"/>
    </source>
</evidence>
<keyword evidence="3" id="KW-1185">Reference proteome</keyword>
<name>A0ABT4WF50_9FLAO</name>
<sequence length="146" mass="17036">MIGNRFSVYYIRQLLQQIKSNCNKIHQNLLDDKFAESKGMITNLRNEDYPIYVTRDLELAKSHVRNKYDDEPDKTFGLIASSKSKILPKYGMMNGYIATPSFTFLQYYVYDTHLSYCRNLNSVITEFACQGLELDMPILARIQIEL</sequence>
<dbReference type="RefSeq" id="WP_271336913.1">
    <property type="nucleotide sequence ID" value="NZ_JAMZNK010000028.1"/>
</dbReference>
<evidence type="ECO:0000259" key="1">
    <source>
        <dbReference type="Pfam" id="PF09848"/>
    </source>
</evidence>
<dbReference type="Pfam" id="PF09848">
    <property type="entry name" value="SLFN-g3_helicase"/>
    <property type="match status" value="1"/>
</dbReference>
<gene>
    <name evidence="2" type="ORF">NJT12_15890</name>
</gene>
<dbReference type="InterPro" id="IPR018647">
    <property type="entry name" value="SLFN_3-like_DNA/RNA_helicase"/>
</dbReference>
<accession>A0ABT4WF50</accession>
<proteinExistence type="predicted"/>